<protein>
    <submittedName>
        <fullName evidence="3">Sugar phosphate nucleotidyltransferase</fullName>
    </submittedName>
</protein>
<proteinExistence type="predicted"/>
<feature type="domain" description="Nucleotidyl transferase" evidence="2">
    <location>
        <begin position="7"/>
        <end position="35"/>
    </location>
</feature>
<name>A0ABD5S1K9_9EURY</name>
<dbReference type="AlphaFoldDB" id="A0ABD5S1K9"/>
<dbReference type="Gene3D" id="3.90.550.10">
    <property type="entry name" value="Spore Coat Polysaccharide Biosynthesis Protein SpsA, Chain A"/>
    <property type="match status" value="1"/>
</dbReference>
<dbReference type="InterPro" id="IPR005835">
    <property type="entry name" value="NTP_transferase_dom"/>
</dbReference>
<dbReference type="Proteomes" id="UP001596328">
    <property type="component" value="Unassembled WGS sequence"/>
</dbReference>
<feature type="region of interest" description="Disordered" evidence="1">
    <location>
        <begin position="17"/>
        <end position="51"/>
    </location>
</feature>
<accession>A0ABD5S1K9</accession>
<evidence type="ECO:0000313" key="4">
    <source>
        <dbReference type="Proteomes" id="UP001596328"/>
    </source>
</evidence>
<organism evidence="3 4">
    <name type="scientific">Halobium palmae</name>
    <dbReference type="NCBI Taxonomy" id="1776492"/>
    <lineage>
        <taxon>Archaea</taxon>
        <taxon>Methanobacteriati</taxon>
        <taxon>Methanobacteriota</taxon>
        <taxon>Stenosarchaea group</taxon>
        <taxon>Halobacteria</taxon>
        <taxon>Halobacteriales</taxon>
        <taxon>Haloferacaceae</taxon>
        <taxon>Halobium</taxon>
    </lineage>
</organism>
<reference evidence="3 4" key="1">
    <citation type="journal article" date="2019" name="Int. J. Syst. Evol. Microbiol.">
        <title>The Global Catalogue of Microorganisms (GCM) 10K type strain sequencing project: providing services to taxonomists for standard genome sequencing and annotation.</title>
        <authorList>
            <consortium name="The Broad Institute Genomics Platform"/>
            <consortium name="The Broad Institute Genome Sequencing Center for Infectious Disease"/>
            <person name="Wu L."/>
            <person name="Ma J."/>
        </authorList>
    </citation>
    <scope>NUCLEOTIDE SEQUENCE [LARGE SCALE GENOMIC DNA]</scope>
    <source>
        <strain evidence="3 4">NBRC 111368</strain>
    </source>
</reference>
<dbReference type="Pfam" id="PF00483">
    <property type="entry name" value="NTP_transferase"/>
    <property type="match status" value="1"/>
</dbReference>
<sequence>MDRPIVALVLAGGTGTRLYPASRSDRPKQFLALGGDGSEDGEDDASLLSRT</sequence>
<evidence type="ECO:0000256" key="1">
    <source>
        <dbReference type="SAM" id="MobiDB-lite"/>
    </source>
</evidence>
<dbReference type="InterPro" id="IPR029044">
    <property type="entry name" value="Nucleotide-diphossugar_trans"/>
</dbReference>
<feature type="non-terminal residue" evidence="3">
    <location>
        <position position="51"/>
    </location>
</feature>
<evidence type="ECO:0000259" key="2">
    <source>
        <dbReference type="Pfam" id="PF00483"/>
    </source>
</evidence>
<keyword evidence="4" id="KW-1185">Reference proteome</keyword>
<comment type="caution">
    <text evidence="3">The sequence shown here is derived from an EMBL/GenBank/DDBJ whole genome shotgun (WGS) entry which is preliminary data.</text>
</comment>
<dbReference type="SUPFAM" id="SSF53448">
    <property type="entry name" value="Nucleotide-diphospho-sugar transferases"/>
    <property type="match status" value="1"/>
</dbReference>
<evidence type="ECO:0000313" key="3">
    <source>
        <dbReference type="EMBL" id="MFC6725495.1"/>
    </source>
</evidence>
<dbReference type="EMBL" id="JBHSWU010000553">
    <property type="protein sequence ID" value="MFC6725495.1"/>
    <property type="molecule type" value="Genomic_DNA"/>
</dbReference>
<gene>
    <name evidence="3" type="ORF">ACFQE1_14185</name>
</gene>